<keyword evidence="1" id="KW-0812">Transmembrane</keyword>
<keyword evidence="3" id="KW-1185">Reference proteome</keyword>
<organism evidence="2 3">
    <name type="scientific">Photobacterium alginatilyticum</name>
    <dbReference type="NCBI Taxonomy" id="1775171"/>
    <lineage>
        <taxon>Bacteria</taxon>
        <taxon>Pseudomonadati</taxon>
        <taxon>Pseudomonadota</taxon>
        <taxon>Gammaproteobacteria</taxon>
        <taxon>Vibrionales</taxon>
        <taxon>Vibrionaceae</taxon>
        <taxon>Photobacterium</taxon>
    </lineage>
</organism>
<name>A0ABW9YNP3_9GAMM</name>
<dbReference type="Proteomes" id="UP000738517">
    <property type="component" value="Unassembled WGS sequence"/>
</dbReference>
<dbReference type="RefSeq" id="WP_160657082.1">
    <property type="nucleotide sequence ID" value="NZ_RSEJ01000031.1"/>
</dbReference>
<sequence length="62" mass="7030">MESFGFGWFAFGWFIACFFGWLGGRNEKPKEIAPYEFGDAIFYAWAVVGVMSWIMGAIHAPN</sequence>
<keyword evidence="1" id="KW-1133">Transmembrane helix</keyword>
<evidence type="ECO:0000256" key="1">
    <source>
        <dbReference type="SAM" id="Phobius"/>
    </source>
</evidence>
<accession>A0ABW9YNP3</accession>
<evidence type="ECO:0000313" key="3">
    <source>
        <dbReference type="Proteomes" id="UP000738517"/>
    </source>
</evidence>
<dbReference type="EMBL" id="RSEJ01000031">
    <property type="protein sequence ID" value="NBI55464.1"/>
    <property type="molecule type" value="Genomic_DNA"/>
</dbReference>
<comment type="caution">
    <text evidence="2">The sequence shown here is derived from an EMBL/GenBank/DDBJ whole genome shotgun (WGS) entry which is preliminary data.</text>
</comment>
<feature type="transmembrane region" description="Helical" evidence="1">
    <location>
        <begin position="6"/>
        <end position="24"/>
    </location>
</feature>
<evidence type="ECO:0000313" key="2">
    <source>
        <dbReference type="EMBL" id="NBI55464.1"/>
    </source>
</evidence>
<feature type="transmembrane region" description="Helical" evidence="1">
    <location>
        <begin position="40"/>
        <end position="60"/>
    </location>
</feature>
<gene>
    <name evidence="2" type="ORF">EIZ48_23385</name>
</gene>
<reference evidence="2 3" key="1">
    <citation type="journal article" date="2017" name="Int. J. Syst. Evol. Microbiol.">
        <title>Photobacterium alginatilyticum sp. nov., a marine bacterium isolated from bottom seawater.</title>
        <authorList>
            <person name="Wang X."/>
            <person name="Wang Y."/>
            <person name="Yang X."/>
            <person name="Sun H."/>
            <person name="Li B."/>
            <person name="Zhang X.H."/>
        </authorList>
    </citation>
    <scope>NUCLEOTIDE SEQUENCE [LARGE SCALE GENOMIC DNA]</scope>
    <source>
        <strain evidence="2 3">P03D4</strain>
    </source>
</reference>
<protein>
    <submittedName>
        <fullName evidence="2">Uncharacterized protein</fullName>
    </submittedName>
</protein>
<proteinExistence type="predicted"/>
<keyword evidence="1" id="KW-0472">Membrane</keyword>